<dbReference type="KEGG" id="nfl:COO91_08029"/>
<gene>
    <name evidence="2" type="ORF">COO91_08029</name>
</gene>
<proteinExistence type="predicted"/>
<dbReference type="InterPro" id="IPR012337">
    <property type="entry name" value="RNaseH-like_sf"/>
</dbReference>
<feature type="domain" description="Transposase IS4-like" evidence="1">
    <location>
        <begin position="6"/>
        <end position="133"/>
    </location>
</feature>
<dbReference type="InterPro" id="IPR002559">
    <property type="entry name" value="Transposase_11"/>
</dbReference>
<dbReference type="GO" id="GO:0006313">
    <property type="term" value="P:DNA transposition"/>
    <property type="evidence" value="ECO:0007669"/>
    <property type="project" value="InterPro"/>
</dbReference>
<dbReference type="EMBL" id="CP024785">
    <property type="protein sequence ID" value="AUB41938.1"/>
    <property type="molecule type" value="Genomic_DNA"/>
</dbReference>
<evidence type="ECO:0000259" key="1">
    <source>
        <dbReference type="Pfam" id="PF01609"/>
    </source>
</evidence>
<sequence>MLLMWDRGLHSYAMVQATVTKGCDYLGRIPANVKFLNEEPLDDGSYLSYICSSGKLRKKGFEPIQVRVIEYTIENPDNPEEQIKYRLITSLLDIEKFPAQLLACEYHQRWEVENTIDELKVHLLGRKTHIRSQKPREVVQEVYGFLLGHWAIRLLIFQAATTAEIAPLRLSFTGTLRVVRRALPKFQRLLST</sequence>
<name>A0A2K8T2K1_9NOSO</name>
<keyword evidence="3" id="KW-1185">Reference proteome</keyword>
<organism evidence="2 3">
    <name type="scientific">Nostoc flagelliforme CCNUN1</name>
    <dbReference type="NCBI Taxonomy" id="2038116"/>
    <lineage>
        <taxon>Bacteria</taxon>
        <taxon>Bacillati</taxon>
        <taxon>Cyanobacteriota</taxon>
        <taxon>Cyanophyceae</taxon>
        <taxon>Nostocales</taxon>
        <taxon>Nostocaceae</taxon>
        <taxon>Nostoc</taxon>
    </lineage>
</organism>
<evidence type="ECO:0000313" key="2">
    <source>
        <dbReference type="EMBL" id="AUB41938.1"/>
    </source>
</evidence>
<evidence type="ECO:0000313" key="3">
    <source>
        <dbReference type="Proteomes" id="UP000232003"/>
    </source>
</evidence>
<accession>A0A2K8T2K1</accession>
<dbReference type="Pfam" id="PF01609">
    <property type="entry name" value="DDE_Tnp_1"/>
    <property type="match status" value="1"/>
</dbReference>
<protein>
    <submittedName>
        <fullName evidence="2">IS4 transposase</fullName>
    </submittedName>
</protein>
<dbReference type="GO" id="GO:0004803">
    <property type="term" value="F:transposase activity"/>
    <property type="evidence" value="ECO:0007669"/>
    <property type="project" value="InterPro"/>
</dbReference>
<dbReference type="GO" id="GO:0003677">
    <property type="term" value="F:DNA binding"/>
    <property type="evidence" value="ECO:0007669"/>
    <property type="project" value="InterPro"/>
</dbReference>
<reference evidence="2 3" key="1">
    <citation type="submission" date="2017-11" db="EMBL/GenBank/DDBJ databases">
        <title>Complete genome of a free-living desiccation-tolerant cyanobacterium and its photosynthetic adaptation to extreme terrestrial habitat.</title>
        <authorList>
            <person name="Shang J."/>
        </authorList>
    </citation>
    <scope>NUCLEOTIDE SEQUENCE [LARGE SCALE GENOMIC DNA]</scope>
    <source>
        <strain evidence="2 3">CCNUN1</strain>
    </source>
</reference>
<dbReference type="AlphaFoldDB" id="A0A2K8T2K1"/>
<dbReference type="Proteomes" id="UP000232003">
    <property type="component" value="Chromosome"/>
</dbReference>
<dbReference type="SUPFAM" id="SSF53098">
    <property type="entry name" value="Ribonuclease H-like"/>
    <property type="match status" value="1"/>
</dbReference>